<keyword evidence="5 17" id="KW-0732">Signal</keyword>
<evidence type="ECO:0000256" key="2">
    <source>
        <dbReference type="ARBA" id="ARBA00004613"/>
    </source>
</evidence>
<name>A0A4S8M7A8_DENBC</name>
<dbReference type="AlphaFoldDB" id="A0A4S8M7A8"/>
<proteinExistence type="inferred from homology"/>
<keyword evidence="10" id="KW-1015">Disulfide bond</keyword>
<evidence type="ECO:0000259" key="18">
    <source>
        <dbReference type="Pfam" id="PF03443"/>
    </source>
</evidence>
<feature type="region of interest" description="Disordered" evidence="16">
    <location>
        <begin position="246"/>
        <end position="341"/>
    </location>
</feature>
<keyword evidence="20" id="KW-1185">Reference proteome</keyword>
<evidence type="ECO:0000256" key="17">
    <source>
        <dbReference type="SAM" id="SignalP"/>
    </source>
</evidence>
<dbReference type="EC" id="1.14.99.56" evidence="15"/>
<dbReference type="EMBL" id="ML179140">
    <property type="protein sequence ID" value="THU98202.1"/>
    <property type="molecule type" value="Genomic_DNA"/>
</dbReference>
<keyword evidence="11" id="KW-0119">Carbohydrate metabolism</keyword>
<keyword evidence="3" id="KW-0964">Secreted</keyword>
<dbReference type="InterPro" id="IPR005103">
    <property type="entry name" value="AA9_LPMO"/>
</dbReference>
<feature type="signal peptide" evidence="17">
    <location>
        <begin position="1"/>
        <end position="21"/>
    </location>
</feature>
<gene>
    <name evidence="19" type="ORF">K435DRAFT_818945</name>
</gene>
<organism evidence="19 20">
    <name type="scientific">Dendrothele bispora (strain CBS 962.96)</name>
    <dbReference type="NCBI Taxonomy" id="1314807"/>
    <lineage>
        <taxon>Eukaryota</taxon>
        <taxon>Fungi</taxon>
        <taxon>Dikarya</taxon>
        <taxon>Basidiomycota</taxon>
        <taxon>Agaricomycotina</taxon>
        <taxon>Agaricomycetes</taxon>
        <taxon>Agaricomycetidae</taxon>
        <taxon>Agaricales</taxon>
        <taxon>Agaricales incertae sedis</taxon>
        <taxon>Dendrothele</taxon>
    </lineage>
</organism>
<comment type="catalytic activity">
    <reaction evidence="14">
        <text>[(1-&gt;4)-beta-D-glucosyl]n+m + reduced acceptor + O2 = 4-dehydro-beta-D-glucosyl-[(1-&gt;4)-beta-D-glucosyl]n-1 + [(1-&gt;4)-beta-D-glucosyl]m + acceptor + H2O.</text>
        <dbReference type="EC" id="1.14.99.56"/>
    </reaction>
</comment>
<evidence type="ECO:0000256" key="15">
    <source>
        <dbReference type="ARBA" id="ARBA00047174"/>
    </source>
</evidence>
<evidence type="ECO:0000256" key="8">
    <source>
        <dbReference type="ARBA" id="ARBA00023008"/>
    </source>
</evidence>
<keyword evidence="8" id="KW-0186">Copper</keyword>
<evidence type="ECO:0000256" key="12">
    <source>
        <dbReference type="ARBA" id="ARBA00023326"/>
    </source>
</evidence>
<evidence type="ECO:0000256" key="3">
    <source>
        <dbReference type="ARBA" id="ARBA00022525"/>
    </source>
</evidence>
<comment type="similarity">
    <text evidence="13">Belongs to the polysaccharide monooxygenase AA9 family.</text>
</comment>
<dbReference type="InterPro" id="IPR049892">
    <property type="entry name" value="AA9"/>
</dbReference>
<evidence type="ECO:0000256" key="11">
    <source>
        <dbReference type="ARBA" id="ARBA00023277"/>
    </source>
</evidence>
<dbReference type="GO" id="GO:0046872">
    <property type="term" value="F:metal ion binding"/>
    <property type="evidence" value="ECO:0007669"/>
    <property type="project" value="UniProtKB-KW"/>
</dbReference>
<reference evidence="19 20" key="1">
    <citation type="journal article" date="2019" name="Nat. Ecol. Evol.">
        <title>Megaphylogeny resolves global patterns of mushroom evolution.</title>
        <authorList>
            <person name="Varga T."/>
            <person name="Krizsan K."/>
            <person name="Foldi C."/>
            <person name="Dima B."/>
            <person name="Sanchez-Garcia M."/>
            <person name="Sanchez-Ramirez S."/>
            <person name="Szollosi G.J."/>
            <person name="Szarkandi J.G."/>
            <person name="Papp V."/>
            <person name="Albert L."/>
            <person name="Andreopoulos W."/>
            <person name="Angelini C."/>
            <person name="Antonin V."/>
            <person name="Barry K.W."/>
            <person name="Bougher N.L."/>
            <person name="Buchanan P."/>
            <person name="Buyck B."/>
            <person name="Bense V."/>
            <person name="Catcheside P."/>
            <person name="Chovatia M."/>
            <person name="Cooper J."/>
            <person name="Damon W."/>
            <person name="Desjardin D."/>
            <person name="Finy P."/>
            <person name="Geml J."/>
            <person name="Haridas S."/>
            <person name="Hughes K."/>
            <person name="Justo A."/>
            <person name="Karasinski D."/>
            <person name="Kautmanova I."/>
            <person name="Kiss B."/>
            <person name="Kocsube S."/>
            <person name="Kotiranta H."/>
            <person name="LaButti K.M."/>
            <person name="Lechner B.E."/>
            <person name="Liimatainen K."/>
            <person name="Lipzen A."/>
            <person name="Lukacs Z."/>
            <person name="Mihaltcheva S."/>
            <person name="Morgado L.N."/>
            <person name="Niskanen T."/>
            <person name="Noordeloos M.E."/>
            <person name="Ohm R.A."/>
            <person name="Ortiz-Santana B."/>
            <person name="Ovrebo C."/>
            <person name="Racz N."/>
            <person name="Riley R."/>
            <person name="Savchenko A."/>
            <person name="Shiryaev A."/>
            <person name="Soop K."/>
            <person name="Spirin V."/>
            <person name="Szebenyi C."/>
            <person name="Tomsovsky M."/>
            <person name="Tulloss R.E."/>
            <person name="Uehling J."/>
            <person name="Grigoriev I.V."/>
            <person name="Vagvolgyi C."/>
            <person name="Papp T."/>
            <person name="Martin F.M."/>
            <person name="Miettinen O."/>
            <person name="Hibbett D.S."/>
            <person name="Nagy L.G."/>
        </authorList>
    </citation>
    <scope>NUCLEOTIDE SEQUENCE [LARGE SCALE GENOMIC DNA]</scope>
    <source>
        <strain evidence="19 20">CBS 962.96</strain>
    </source>
</reference>
<evidence type="ECO:0000256" key="9">
    <source>
        <dbReference type="ARBA" id="ARBA00023033"/>
    </source>
</evidence>
<comment type="cofactor">
    <cofactor evidence="1">
        <name>Cu(2+)</name>
        <dbReference type="ChEBI" id="CHEBI:29036"/>
    </cofactor>
</comment>
<feature type="compositionally biased region" description="Low complexity" evidence="16">
    <location>
        <begin position="253"/>
        <end position="299"/>
    </location>
</feature>
<keyword evidence="9" id="KW-0503">Monooxygenase</keyword>
<evidence type="ECO:0000256" key="4">
    <source>
        <dbReference type="ARBA" id="ARBA00022723"/>
    </source>
</evidence>
<dbReference type="Pfam" id="PF03443">
    <property type="entry name" value="AA9"/>
    <property type="match status" value="1"/>
</dbReference>
<evidence type="ECO:0000256" key="16">
    <source>
        <dbReference type="SAM" id="MobiDB-lite"/>
    </source>
</evidence>
<evidence type="ECO:0000256" key="6">
    <source>
        <dbReference type="ARBA" id="ARBA00023001"/>
    </source>
</evidence>
<dbReference type="PANTHER" id="PTHR33353">
    <property type="entry name" value="PUTATIVE (AFU_ORTHOLOGUE AFUA_1G12560)-RELATED"/>
    <property type="match status" value="1"/>
</dbReference>
<dbReference type="PANTHER" id="PTHR33353:SF10">
    <property type="entry name" value="ENDO-BETA-1,4-GLUCANASE D"/>
    <property type="match status" value="1"/>
</dbReference>
<evidence type="ECO:0000256" key="13">
    <source>
        <dbReference type="ARBA" id="ARBA00044502"/>
    </source>
</evidence>
<dbReference type="GO" id="GO:0004497">
    <property type="term" value="F:monooxygenase activity"/>
    <property type="evidence" value="ECO:0007669"/>
    <property type="project" value="UniProtKB-KW"/>
</dbReference>
<evidence type="ECO:0000256" key="14">
    <source>
        <dbReference type="ARBA" id="ARBA00045077"/>
    </source>
</evidence>
<evidence type="ECO:0000256" key="5">
    <source>
        <dbReference type="ARBA" id="ARBA00022729"/>
    </source>
</evidence>
<keyword evidence="12" id="KW-0624">Polysaccharide degradation</keyword>
<protein>
    <recommendedName>
        <fullName evidence="15">lytic cellulose monooxygenase (C4-dehydrogenating)</fullName>
        <ecNumber evidence="15">1.14.99.56</ecNumber>
    </recommendedName>
</protein>
<dbReference type="CDD" id="cd21175">
    <property type="entry name" value="LPMO_AA9"/>
    <property type="match status" value="1"/>
</dbReference>
<evidence type="ECO:0000256" key="10">
    <source>
        <dbReference type="ARBA" id="ARBA00023157"/>
    </source>
</evidence>
<sequence>MSPSLRLLLLPLLLLATHAAAHGFVSQVSIAGKPYNGNVPNGETDPSIIRQIKDISPVKGASNPDLFCGLGSQVASEIADANPGDTIGVKWVGGGGENWPHNTGPMLTYLASCGSTPCTQLNPNTDTTKWFKIQQESRTSPGGPWTQAALMDASTNVVYVKLPSNLAPGSYLLRHEIIALHLAVDKGGAEFYPACAQIKVGGQGTGQPEQDELVTFPGAYSDTDPGIFDPNVFDVNAPYTFPGPQIAKFVQDGSSGSSNSTSGSSSGSSGSNSNSGSGSNSTSGSGSNGSSDPGTGSSNPQAALSGSSKKCRLTKRSSSFSSDSTNTGIAQKKKKRSSFTHHQDIVHLNMNIQMYKPKHLSRVMKSLFA</sequence>
<evidence type="ECO:0000313" key="19">
    <source>
        <dbReference type="EMBL" id="THU98202.1"/>
    </source>
</evidence>
<dbReference type="GO" id="GO:0005576">
    <property type="term" value="C:extracellular region"/>
    <property type="evidence" value="ECO:0007669"/>
    <property type="project" value="UniProtKB-SubCell"/>
</dbReference>
<evidence type="ECO:0000256" key="7">
    <source>
        <dbReference type="ARBA" id="ARBA00023002"/>
    </source>
</evidence>
<dbReference type="Gene3D" id="2.70.50.70">
    <property type="match status" value="1"/>
</dbReference>
<dbReference type="Proteomes" id="UP000297245">
    <property type="component" value="Unassembled WGS sequence"/>
</dbReference>
<feature type="domain" description="Auxiliary Activity family 9 catalytic" evidence="18">
    <location>
        <begin position="22"/>
        <end position="229"/>
    </location>
</feature>
<dbReference type="OrthoDB" id="4849160at2759"/>
<accession>A0A4S8M7A8</accession>
<keyword evidence="4" id="KW-0479">Metal-binding</keyword>
<keyword evidence="7" id="KW-0560">Oxidoreductase</keyword>
<dbReference type="GO" id="GO:0030245">
    <property type="term" value="P:cellulose catabolic process"/>
    <property type="evidence" value="ECO:0007669"/>
    <property type="project" value="UniProtKB-KW"/>
</dbReference>
<evidence type="ECO:0000313" key="20">
    <source>
        <dbReference type="Proteomes" id="UP000297245"/>
    </source>
</evidence>
<comment type="subcellular location">
    <subcellularLocation>
        <location evidence="2">Secreted</location>
    </subcellularLocation>
</comment>
<feature type="chain" id="PRO_5020251708" description="lytic cellulose monooxygenase (C4-dehydrogenating)" evidence="17">
    <location>
        <begin position="22"/>
        <end position="369"/>
    </location>
</feature>
<evidence type="ECO:0000256" key="1">
    <source>
        <dbReference type="ARBA" id="ARBA00001973"/>
    </source>
</evidence>
<keyword evidence="6" id="KW-0136">Cellulose degradation</keyword>